<dbReference type="InterPro" id="IPR009057">
    <property type="entry name" value="Homeodomain-like_sf"/>
</dbReference>
<feature type="domain" description="Response regulatory" evidence="8">
    <location>
        <begin position="7"/>
        <end position="121"/>
    </location>
</feature>
<dbReference type="PROSITE" id="PS00675">
    <property type="entry name" value="SIGMA54_INTERACT_1"/>
    <property type="match status" value="1"/>
</dbReference>
<evidence type="ECO:0000259" key="8">
    <source>
        <dbReference type="PROSITE" id="PS50110"/>
    </source>
</evidence>
<dbReference type="PANTHER" id="PTHR32071">
    <property type="entry name" value="TRANSCRIPTIONAL REGULATORY PROTEIN"/>
    <property type="match status" value="1"/>
</dbReference>
<dbReference type="InterPro" id="IPR002078">
    <property type="entry name" value="Sigma_54_int"/>
</dbReference>
<dbReference type="Gene3D" id="3.40.50.2300">
    <property type="match status" value="1"/>
</dbReference>
<keyword evidence="10" id="KW-1185">Reference proteome</keyword>
<dbReference type="PANTHER" id="PTHR32071:SF57">
    <property type="entry name" value="C4-DICARBOXYLATE TRANSPORT TRANSCRIPTIONAL REGULATORY PROTEIN DCTD"/>
    <property type="match status" value="1"/>
</dbReference>
<accession>A0ABW4HHW4</accession>
<dbReference type="InterPro" id="IPR003593">
    <property type="entry name" value="AAA+_ATPase"/>
</dbReference>
<evidence type="ECO:0000313" key="9">
    <source>
        <dbReference type="EMBL" id="MFD1604657.1"/>
    </source>
</evidence>
<dbReference type="SUPFAM" id="SSF52172">
    <property type="entry name" value="CheY-like"/>
    <property type="match status" value="1"/>
</dbReference>
<dbReference type="SUPFAM" id="SSF46689">
    <property type="entry name" value="Homeodomain-like"/>
    <property type="match status" value="1"/>
</dbReference>
<keyword evidence="1" id="KW-0547">Nucleotide-binding</keyword>
<dbReference type="InterPro" id="IPR025662">
    <property type="entry name" value="Sigma_54_int_dom_ATP-bd_1"/>
</dbReference>
<evidence type="ECO:0000256" key="1">
    <source>
        <dbReference type="ARBA" id="ARBA00022741"/>
    </source>
</evidence>
<dbReference type="PROSITE" id="PS00676">
    <property type="entry name" value="SIGMA54_INTERACT_2"/>
    <property type="match status" value="1"/>
</dbReference>
<dbReference type="InterPro" id="IPR025943">
    <property type="entry name" value="Sigma_54_int_dom_ATP-bd_2"/>
</dbReference>
<name>A0ABW4HHW4_9FLAO</name>
<dbReference type="InterPro" id="IPR001789">
    <property type="entry name" value="Sig_transdc_resp-reg_receiver"/>
</dbReference>
<dbReference type="Pfam" id="PF00072">
    <property type="entry name" value="Response_reg"/>
    <property type="match status" value="1"/>
</dbReference>
<evidence type="ECO:0000256" key="4">
    <source>
        <dbReference type="ARBA" id="ARBA00023125"/>
    </source>
</evidence>
<dbReference type="SUPFAM" id="SSF52540">
    <property type="entry name" value="P-loop containing nucleoside triphosphate hydrolases"/>
    <property type="match status" value="1"/>
</dbReference>
<keyword evidence="3" id="KW-0805">Transcription regulation</keyword>
<dbReference type="SMART" id="SM00382">
    <property type="entry name" value="AAA"/>
    <property type="match status" value="1"/>
</dbReference>
<dbReference type="InterPro" id="IPR058031">
    <property type="entry name" value="AAA_lid_NorR"/>
</dbReference>
<keyword evidence="4" id="KW-0238">DNA-binding</keyword>
<dbReference type="Pfam" id="PF00158">
    <property type="entry name" value="Sigma54_activat"/>
    <property type="match status" value="1"/>
</dbReference>
<dbReference type="Pfam" id="PF02954">
    <property type="entry name" value="HTH_8"/>
    <property type="match status" value="1"/>
</dbReference>
<evidence type="ECO:0000313" key="10">
    <source>
        <dbReference type="Proteomes" id="UP001597138"/>
    </source>
</evidence>
<dbReference type="Gene3D" id="3.40.50.300">
    <property type="entry name" value="P-loop containing nucleotide triphosphate hydrolases"/>
    <property type="match status" value="1"/>
</dbReference>
<dbReference type="CDD" id="cd00009">
    <property type="entry name" value="AAA"/>
    <property type="match status" value="1"/>
</dbReference>
<dbReference type="PROSITE" id="PS00688">
    <property type="entry name" value="SIGMA54_INTERACT_3"/>
    <property type="match status" value="1"/>
</dbReference>
<keyword evidence="2" id="KW-0067">ATP-binding</keyword>
<dbReference type="PROSITE" id="PS50110">
    <property type="entry name" value="RESPONSE_REGULATORY"/>
    <property type="match status" value="1"/>
</dbReference>
<evidence type="ECO:0000256" key="3">
    <source>
        <dbReference type="ARBA" id="ARBA00023015"/>
    </source>
</evidence>
<dbReference type="RefSeq" id="WP_379815743.1">
    <property type="nucleotide sequence ID" value="NZ_JBHUDZ010000016.1"/>
</dbReference>
<proteinExistence type="predicted"/>
<keyword evidence="6" id="KW-0597">Phosphoprotein</keyword>
<sequence>MNLKKENILIVDDNYDMLALLQRHLKKLKYHTYKASSVNEAIEVLKYTTIDLLITDLNMPNINGIELIRYSEEHYPAMLKLVITGMPSIDNAVKAIKSGALDYLTKPFTADELYKAIQTSFERIKNTLEVSEISIFSNNENENDSLIIGRSDSFRDILETINRVKNNKVNILIEGESGTGKELIARAIHEKGLLAKMPFIAINCGGIAEGLIESELFGHVKGAFTGANESRVGLFQAASGGTIFLDEIGNAPMSFQTKLLRVLQEKEITKIGAVHPEKLNVRIIAATNNDLQQMVVDGTFREDLFYRINVVNIKTTPLRERKEDILPLVQNFLEKYSVEFNKPQIRIDEKVNEILLRYSWPGNIRELENIMQRLIIMSDELIEIKHVPEQLKYHIHEQYENFKSLKEYEKDQILRVLAAVDYNKTKAAKILQIDRKTLNLKIN</sequence>
<protein>
    <submittedName>
        <fullName evidence="9">Sigma-54-dependent transcriptional regulator</fullName>
    </submittedName>
</protein>
<dbReference type="Gene3D" id="1.10.10.60">
    <property type="entry name" value="Homeodomain-like"/>
    <property type="match status" value="1"/>
</dbReference>
<dbReference type="InterPro" id="IPR002197">
    <property type="entry name" value="HTH_Fis"/>
</dbReference>
<evidence type="ECO:0000256" key="5">
    <source>
        <dbReference type="ARBA" id="ARBA00023163"/>
    </source>
</evidence>
<dbReference type="SMART" id="SM00448">
    <property type="entry name" value="REC"/>
    <property type="match status" value="1"/>
</dbReference>
<comment type="caution">
    <text evidence="9">The sequence shown here is derived from an EMBL/GenBank/DDBJ whole genome shotgun (WGS) entry which is preliminary data.</text>
</comment>
<feature type="modified residue" description="4-aspartylphosphate" evidence="6">
    <location>
        <position position="56"/>
    </location>
</feature>
<dbReference type="Pfam" id="PF25601">
    <property type="entry name" value="AAA_lid_14"/>
    <property type="match status" value="1"/>
</dbReference>
<gene>
    <name evidence="9" type="ORF">ACFSC2_18105</name>
</gene>
<feature type="domain" description="Sigma-54 factor interaction" evidence="7">
    <location>
        <begin position="147"/>
        <end position="376"/>
    </location>
</feature>
<dbReference type="PROSITE" id="PS50045">
    <property type="entry name" value="SIGMA54_INTERACT_4"/>
    <property type="match status" value="1"/>
</dbReference>
<evidence type="ECO:0000256" key="2">
    <source>
        <dbReference type="ARBA" id="ARBA00022840"/>
    </source>
</evidence>
<keyword evidence="5" id="KW-0804">Transcription</keyword>
<evidence type="ECO:0000259" key="7">
    <source>
        <dbReference type="PROSITE" id="PS50045"/>
    </source>
</evidence>
<dbReference type="InterPro" id="IPR025944">
    <property type="entry name" value="Sigma_54_int_dom_CS"/>
</dbReference>
<dbReference type="Gene3D" id="1.10.8.60">
    <property type="match status" value="1"/>
</dbReference>
<evidence type="ECO:0000256" key="6">
    <source>
        <dbReference type="PROSITE-ProRule" id="PRU00169"/>
    </source>
</evidence>
<dbReference type="InterPro" id="IPR027417">
    <property type="entry name" value="P-loop_NTPase"/>
</dbReference>
<organism evidence="9 10">
    <name type="scientific">Flavobacterium artemisiae</name>
    <dbReference type="NCBI Taxonomy" id="2126556"/>
    <lineage>
        <taxon>Bacteria</taxon>
        <taxon>Pseudomonadati</taxon>
        <taxon>Bacteroidota</taxon>
        <taxon>Flavobacteriia</taxon>
        <taxon>Flavobacteriales</taxon>
        <taxon>Flavobacteriaceae</taxon>
        <taxon>Flavobacterium</taxon>
    </lineage>
</organism>
<reference evidence="10" key="1">
    <citation type="journal article" date="2019" name="Int. J. Syst. Evol. Microbiol.">
        <title>The Global Catalogue of Microorganisms (GCM) 10K type strain sequencing project: providing services to taxonomists for standard genome sequencing and annotation.</title>
        <authorList>
            <consortium name="The Broad Institute Genomics Platform"/>
            <consortium name="The Broad Institute Genome Sequencing Center for Infectious Disease"/>
            <person name="Wu L."/>
            <person name="Ma J."/>
        </authorList>
    </citation>
    <scope>NUCLEOTIDE SEQUENCE [LARGE SCALE GENOMIC DNA]</scope>
    <source>
        <strain evidence="10">CCUG 70865</strain>
    </source>
</reference>
<dbReference type="EMBL" id="JBHUDZ010000016">
    <property type="protein sequence ID" value="MFD1604657.1"/>
    <property type="molecule type" value="Genomic_DNA"/>
</dbReference>
<dbReference type="InterPro" id="IPR011006">
    <property type="entry name" value="CheY-like_superfamily"/>
</dbReference>
<dbReference type="Proteomes" id="UP001597138">
    <property type="component" value="Unassembled WGS sequence"/>
</dbReference>